<feature type="domain" description="ABC transporter" evidence="8">
    <location>
        <begin position="327"/>
        <end position="539"/>
    </location>
</feature>
<dbReference type="SMART" id="SM00382">
    <property type="entry name" value="AAA"/>
    <property type="match status" value="1"/>
</dbReference>
<dbReference type="GeneID" id="97240582"/>
<evidence type="ECO:0000313" key="11">
    <source>
        <dbReference type="Proteomes" id="UP000075787"/>
    </source>
</evidence>
<feature type="domain" description="ABC transmembrane type-1" evidence="9">
    <location>
        <begin position="18"/>
        <end position="292"/>
    </location>
</feature>
<dbReference type="GO" id="GO:0034040">
    <property type="term" value="F:ATPase-coupled lipid transmembrane transporter activity"/>
    <property type="evidence" value="ECO:0007669"/>
    <property type="project" value="TreeGrafter"/>
</dbReference>
<keyword evidence="6 7" id="KW-0472">Membrane</keyword>
<evidence type="ECO:0000313" key="10">
    <source>
        <dbReference type="EMBL" id="KYO56574.1"/>
    </source>
</evidence>
<dbReference type="AlphaFoldDB" id="A0A162LS27"/>
<evidence type="ECO:0000259" key="9">
    <source>
        <dbReference type="PROSITE" id="PS50929"/>
    </source>
</evidence>
<keyword evidence="3" id="KW-0547">Nucleotide-binding</keyword>
<dbReference type="EMBL" id="LPZR01000041">
    <property type="protein sequence ID" value="KYO56574.1"/>
    <property type="molecule type" value="Genomic_DNA"/>
</dbReference>
<sequence length="546" mass="58787">MTSASLFASLVASHWRRLALAVLAGGLSAAGTILLLHRVNDAIARDFVLPAGFVTGFLALAAVTFAARAASDLATNAAGQAVVADLRARLARRIIDAPVPALEGWGRNRILPVLNHDVDMISDVAFVAAPLAISAITVIGAFAYLIWLSPALSAAVILVLAAGGWLQYRARRRAVRGFDQAREGEDRLHAAYATITGGAKELKIYKPRREKIHGDILATIADIRRINGRAIAIFVIANALGSALVFAVIGVLLAWAAFSAEDPAVYSGFLILLLFLRGPVEQIMTSMPAITRMQIALRRIDELSGRFATAEPAAAASAAMPAEPAEIRLDGLAFAFPAKEDGPGFRLGPLDLGFAPGRITMIVGDNGSGKTTLIKLLLGLYRPDAGRIIVGGRAVDDATRDAYRQMFSAILTDYHLFDEVMPGAGIGDDELSAHLDRLRLGTKVDVANGRFSTTDLSTGQRKRLALIHAWVDRRPVVVFDEWTADQDPGFRHVFHTELLPALKAEGRTLIVISHDDRYFDTADRIIRMKDGRVTGMVDLTTPRRDG</sequence>
<dbReference type="GO" id="GO:0005524">
    <property type="term" value="F:ATP binding"/>
    <property type="evidence" value="ECO:0007669"/>
    <property type="project" value="UniProtKB-KW"/>
</dbReference>
<comment type="subcellular location">
    <subcellularLocation>
        <location evidence="1">Cell membrane</location>
        <topology evidence="1">Multi-pass membrane protein</topology>
    </subcellularLocation>
</comment>
<dbReference type="CDD" id="cd03228">
    <property type="entry name" value="ABCC_MRP_Like"/>
    <property type="match status" value="1"/>
</dbReference>
<comment type="caution">
    <text evidence="10">The sequence shown here is derived from an EMBL/GenBank/DDBJ whole genome shotgun (WGS) entry which is preliminary data.</text>
</comment>
<feature type="transmembrane region" description="Helical" evidence="7">
    <location>
        <begin position="18"/>
        <end position="36"/>
    </location>
</feature>
<dbReference type="PROSITE" id="PS50929">
    <property type="entry name" value="ABC_TM1F"/>
    <property type="match status" value="1"/>
</dbReference>
<feature type="transmembrane region" description="Helical" evidence="7">
    <location>
        <begin position="48"/>
        <end position="67"/>
    </location>
</feature>
<evidence type="ECO:0000256" key="2">
    <source>
        <dbReference type="ARBA" id="ARBA00022692"/>
    </source>
</evidence>
<dbReference type="Proteomes" id="UP000075787">
    <property type="component" value="Unassembled WGS sequence"/>
</dbReference>
<dbReference type="InterPro" id="IPR003593">
    <property type="entry name" value="AAA+_ATPase"/>
</dbReference>
<feature type="transmembrane region" description="Helical" evidence="7">
    <location>
        <begin position="124"/>
        <end position="145"/>
    </location>
</feature>
<keyword evidence="2 7" id="KW-0812">Transmembrane</keyword>
<evidence type="ECO:0000259" key="8">
    <source>
        <dbReference type="PROSITE" id="PS50893"/>
    </source>
</evidence>
<dbReference type="InterPro" id="IPR039421">
    <property type="entry name" value="Type_1_exporter"/>
</dbReference>
<dbReference type="InterPro" id="IPR005898">
    <property type="entry name" value="Cyc_pep_transpt_SyrD/YojI"/>
</dbReference>
<dbReference type="PANTHER" id="PTHR24221:SF654">
    <property type="entry name" value="ATP-BINDING CASSETTE SUB-FAMILY B MEMBER 6"/>
    <property type="match status" value="1"/>
</dbReference>
<name>A0A162LS27_9PROT</name>
<dbReference type="Pfam" id="PF00005">
    <property type="entry name" value="ABC_tran"/>
    <property type="match status" value="1"/>
</dbReference>
<dbReference type="PROSITE" id="PS50893">
    <property type="entry name" value="ABC_TRANSPORTER_2"/>
    <property type="match status" value="1"/>
</dbReference>
<dbReference type="InterPro" id="IPR027417">
    <property type="entry name" value="P-loop_NTPase"/>
</dbReference>
<dbReference type="GO" id="GO:0016887">
    <property type="term" value="F:ATP hydrolysis activity"/>
    <property type="evidence" value="ECO:0007669"/>
    <property type="project" value="InterPro"/>
</dbReference>
<evidence type="ECO:0000256" key="7">
    <source>
        <dbReference type="SAM" id="Phobius"/>
    </source>
</evidence>
<feature type="transmembrane region" description="Helical" evidence="7">
    <location>
        <begin position="231"/>
        <end position="258"/>
    </location>
</feature>
<dbReference type="PANTHER" id="PTHR24221">
    <property type="entry name" value="ATP-BINDING CASSETTE SUB-FAMILY B"/>
    <property type="match status" value="1"/>
</dbReference>
<dbReference type="InterPro" id="IPR003439">
    <property type="entry name" value="ABC_transporter-like_ATP-bd"/>
</dbReference>
<evidence type="ECO:0000256" key="6">
    <source>
        <dbReference type="ARBA" id="ARBA00023136"/>
    </source>
</evidence>
<proteinExistence type="predicted"/>
<dbReference type="InterPro" id="IPR011527">
    <property type="entry name" value="ABC1_TM_dom"/>
</dbReference>
<dbReference type="NCBIfam" id="TIGR01194">
    <property type="entry name" value="cyc_pep_trnsptr"/>
    <property type="match status" value="1"/>
</dbReference>
<protein>
    <recommendedName>
        <fullName evidence="12">Cyclic peptide transporter</fullName>
    </recommendedName>
</protein>
<evidence type="ECO:0000256" key="5">
    <source>
        <dbReference type="ARBA" id="ARBA00022989"/>
    </source>
</evidence>
<keyword evidence="5 7" id="KW-1133">Transmembrane helix</keyword>
<keyword evidence="4" id="KW-0067">ATP-binding</keyword>
<accession>A0A162LS27</accession>
<feature type="transmembrane region" description="Helical" evidence="7">
    <location>
        <begin position="264"/>
        <end position="280"/>
    </location>
</feature>
<dbReference type="Gene3D" id="3.40.50.300">
    <property type="entry name" value="P-loop containing nucleotide triphosphate hydrolases"/>
    <property type="match status" value="1"/>
</dbReference>
<dbReference type="OrthoDB" id="9760776at2"/>
<organism evidence="10 11">
    <name type="scientific">Tistrella mobilis</name>
    <dbReference type="NCBI Taxonomy" id="171437"/>
    <lineage>
        <taxon>Bacteria</taxon>
        <taxon>Pseudomonadati</taxon>
        <taxon>Pseudomonadota</taxon>
        <taxon>Alphaproteobacteria</taxon>
        <taxon>Geminicoccales</taxon>
        <taxon>Geminicoccaceae</taxon>
        <taxon>Tistrella</taxon>
    </lineage>
</organism>
<dbReference type="SUPFAM" id="SSF90123">
    <property type="entry name" value="ABC transporter transmembrane region"/>
    <property type="match status" value="1"/>
</dbReference>
<reference evidence="10 11" key="1">
    <citation type="submission" date="2015-12" db="EMBL/GenBank/DDBJ databases">
        <title>Genome sequence of Tistrella mobilis MCCC 1A02139.</title>
        <authorList>
            <person name="Lu L."/>
            <person name="Lai Q."/>
            <person name="Shao Z."/>
            <person name="Qian P."/>
        </authorList>
    </citation>
    <scope>NUCLEOTIDE SEQUENCE [LARGE SCALE GENOMIC DNA]</scope>
    <source>
        <strain evidence="10 11">MCCC 1A02139</strain>
    </source>
</reference>
<dbReference type="Gene3D" id="1.20.1560.10">
    <property type="entry name" value="ABC transporter type 1, transmembrane domain"/>
    <property type="match status" value="1"/>
</dbReference>
<gene>
    <name evidence="10" type="ORF">AUP44_21920</name>
</gene>
<evidence type="ECO:0000256" key="1">
    <source>
        <dbReference type="ARBA" id="ARBA00004651"/>
    </source>
</evidence>
<dbReference type="GO" id="GO:0015833">
    <property type="term" value="P:peptide transport"/>
    <property type="evidence" value="ECO:0007669"/>
    <property type="project" value="InterPro"/>
</dbReference>
<dbReference type="GO" id="GO:1904680">
    <property type="term" value="F:peptide transmembrane transporter activity"/>
    <property type="evidence" value="ECO:0007669"/>
    <property type="project" value="InterPro"/>
</dbReference>
<dbReference type="GO" id="GO:0140359">
    <property type="term" value="F:ABC-type transporter activity"/>
    <property type="evidence" value="ECO:0007669"/>
    <property type="project" value="InterPro"/>
</dbReference>
<evidence type="ECO:0000256" key="4">
    <source>
        <dbReference type="ARBA" id="ARBA00022840"/>
    </source>
</evidence>
<dbReference type="GO" id="GO:0005886">
    <property type="term" value="C:plasma membrane"/>
    <property type="evidence" value="ECO:0007669"/>
    <property type="project" value="UniProtKB-SubCell"/>
</dbReference>
<dbReference type="InterPro" id="IPR036640">
    <property type="entry name" value="ABC1_TM_sf"/>
</dbReference>
<evidence type="ECO:0008006" key="12">
    <source>
        <dbReference type="Google" id="ProtNLM"/>
    </source>
</evidence>
<feature type="transmembrane region" description="Helical" evidence="7">
    <location>
        <begin position="151"/>
        <end position="168"/>
    </location>
</feature>
<evidence type="ECO:0000256" key="3">
    <source>
        <dbReference type="ARBA" id="ARBA00022741"/>
    </source>
</evidence>
<dbReference type="RefSeq" id="WP_062761849.1">
    <property type="nucleotide sequence ID" value="NZ_CP121045.1"/>
</dbReference>
<dbReference type="Pfam" id="PF00664">
    <property type="entry name" value="ABC_membrane"/>
    <property type="match status" value="1"/>
</dbReference>
<dbReference type="SUPFAM" id="SSF52540">
    <property type="entry name" value="P-loop containing nucleoside triphosphate hydrolases"/>
    <property type="match status" value="1"/>
</dbReference>